<reference evidence="1 2" key="1">
    <citation type="submission" date="2024-06" db="EMBL/GenBank/DDBJ databases">
        <title>The Natural Products Discovery Center: Release of the First 8490 Sequenced Strains for Exploring Actinobacteria Biosynthetic Diversity.</title>
        <authorList>
            <person name="Kalkreuter E."/>
            <person name="Kautsar S.A."/>
            <person name="Yang D."/>
            <person name="Bader C.D."/>
            <person name="Teijaro C.N."/>
            <person name="Fluegel L."/>
            <person name="Davis C.M."/>
            <person name="Simpson J.R."/>
            <person name="Lauterbach L."/>
            <person name="Steele A.D."/>
            <person name="Gui C."/>
            <person name="Meng S."/>
            <person name="Li G."/>
            <person name="Viehrig K."/>
            <person name="Ye F."/>
            <person name="Su P."/>
            <person name="Kiefer A.F."/>
            <person name="Nichols A."/>
            <person name="Cepeda A.J."/>
            <person name="Yan W."/>
            <person name="Fan B."/>
            <person name="Jiang Y."/>
            <person name="Adhikari A."/>
            <person name="Zheng C.-J."/>
            <person name="Schuster L."/>
            <person name="Cowan T.M."/>
            <person name="Smanski M.J."/>
            <person name="Chevrette M.G."/>
            <person name="De Carvalho L.P.S."/>
            <person name="Shen B."/>
        </authorList>
    </citation>
    <scope>NUCLEOTIDE SEQUENCE [LARGE SCALE GENOMIC DNA]</scope>
    <source>
        <strain evidence="1 2">NPDC050403</strain>
    </source>
</reference>
<proteinExistence type="predicted"/>
<dbReference type="Proteomes" id="UP001551695">
    <property type="component" value="Unassembled WGS sequence"/>
</dbReference>
<evidence type="ECO:0000313" key="1">
    <source>
        <dbReference type="EMBL" id="MEV0711135.1"/>
    </source>
</evidence>
<keyword evidence="2" id="KW-1185">Reference proteome</keyword>
<organism evidence="1 2">
    <name type="scientific">Nocardia aurea</name>
    <dbReference type="NCBI Taxonomy" id="2144174"/>
    <lineage>
        <taxon>Bacteria</taxon>
        <taxon>Bacillati</taxon>
        <taxon>Actinomycetota</taxon>
        <taxon>Actinomycetes</taxon>
        <taxon>Mycobacteriales</taxon>
        <taxon>Nocardiaceae</taxon>
        <taxon>Nocardia</taxon>
    </lineage>
</organism>
<protein>
    <submittedName>
        <fullName evidence="1">Uncharacterized protein</fullName>
    </submittedName>
</protein>
<dbReference type="EMBL" id="JBFAKC010000013">
    <property type="protein sequence ID" value="MEV0711135.1"/>
    <property type="molecule type" value="Genomic_DNA"/>
</dbReference>
<dbReference type="RefSeq" id="WP_357787323.1">
    <property type="nucleotide sequence ID" value="NZ_JBFAKC010000013.1"/>
</dbReference>
<name>A0ABV3G0C4_9NOCA</name>
<gene>
    <name evidence="1" type="ORF">AB0I48_26580</name>
</gene>
<accession>A0ABV3G0C4</accession>
<comment type="caution">
    <text evidence="1">The sequence shown here is derived from an EMBL/GenBank/DDBJ whole genome shotgun (WGS) entry which is preliminary data.</text>
</comment>
<evidence type="ECO:0000313" key="2">
    <source>
        <dbReference type="Proteomes" id="UP001551695"/>
    </source>
</evidence>
<sequence length="131" mass="14418">MEFTHTGWYAVFSGTDNLMSRFREVEGWDPATGTAVVVDAHLGGRRLVTDYPDFSHLEKADRVITALPGDGWRACDWGRGPRNPDSPVEPVLAWLVLSSGTVVPITMDADGYLGPDKTMNRFFPPGAEVDH</sequence>